<keyword evidence="2 6" id="KW-0732">Signal</keyword>
<feature type="chain" id="PRO_5046394792" evidence="6">
    <location>
        <begin position="24"/>
        <end position="254"/>
    </location>
</feature>
<dbReference type="PANTHER" id="PTHR34001:SF3">
    <property type="entry name" value="BLL7405 PROTEIN"/>
    <property type="match status" value="1"/>
</dbReference>
<dbReference type="RefSeq" id="WP_332080110.1">
    <property type="nucleotide sequence ID" value="NZ_JAZHYN010000003.1"/>
</dbReference>
<feature type="signal peptide" evidence="6">
    <location>
        <begin position="1"/>
        <end position="23"/>
    </location>
</feature>
<keyword evidence="4" id="KW-0998">Cell outer membrane</keyword>
<evidence type="ECO:0000256" key="6">
    <source>
        <dbReference type="SAM" id="SignalP"/>
    </source>
</evidence>
<dbReference type="Gene3D" id="2.40.160.20">
    <property type="match status" value="1"/>
</dbReference>
<keyword evidence="3" id="KW-0472">Membrane</keyword>
<evidence type="ECO:0000256" key="1">
    <source>
        <dbReference type="ARBA" id="ARBA00004442"/>
    </source>
</evidence>
<dbReference type="Proteomes" id="UP001350748">
    <property type="component" value="Unassembled WGS sequence"/>
</dbReference>
<protein>
    <submittedName>
        <fullName evidence="8">Outer membrane beta-barrel protein</fullName>
    </submittedName>
</protein>
<dbReference type="InterPro" id="IPR011250">
    <property type="entry name" value="OMP/PagP_B-barrel"/>
</dbReference>
<evidence type="ECO:0000256" key="4">
    <source>
        <dbReference type="ARBA" id="ARBA00023237"/>
    </source>
</evidence>
<reference evidence="8 9" key="1">
    <citation type="submission" date="2024-02" db="EMBL/GenBank/DDBJ databases">
        <authorList>
            <person name="Grouzdev D."/>
        </authorList>
    </citation>
    <scope>NUCLEOTIDE SEQUENCE [LARGE SCALE GENOMIC DNA]</scope>
    <source>
        <strain evidence="8 9">9N</strain>
    </source>
</reference>
<evidence type="ECO:0000256" key="5">
    <source>
        <dbReference type="ARBA" id="ARBA00038306"/>
    </source>
</evidence>
<proteinExistence type="inferred from homology"/>
<evidence type="ECO:0000259" key="7">
    <source>
        <dbReference type="Pfam" id="PF13505"/>
    </source>
</evidence>
<organism evidence="8 9">
    <name type="scientific">Methylocystis borbori</name>
    <dbReference type="NCBI Taxonomy" id="3118750"/>
    <lineage>
        <taxon>Bacteria</taxon>
        <taxon>Pseudomonadati</taxon>
        <taxon>Pseudomonadota</taxon>
        <taxon>Alphaproteobacteria</taxon>
        <taxon>Hyphomicrobiales</taxon>
        <taxon>Methylocystaceae</taxon>
        <taxon>Methylocystis</taxon>
    </lineage>
</organism>
<feature type="domain" description="Outer membrane protein beta-barrel" evidence="7">
    <location>
        <begin position="42"/>
        <end position="207"/>
    </location>
</feature>
<dbReference type="PANTHER" id="PTHR34001">
    <property type="entry name" value="BLL7405 PROTEIN"/>
    <property type="match status" value="1"/>
</dbReference>
<dbReference type="InterPro" id="IPR051692">
    <property type="entry name" value="OMP-like"/>
</dbReference>
<evidence type="ECO:0000256" key="2">
    <source>
        <dbReference type="ARBA" id="ARBA00022729"/>
    </source>
</evidence>
<name>A0ABU7XCU7_9HYPH</name>
<accession>A0ABU7XCU7</accession>
<keyword evidence="9" id="KW-1185">Reference proteome</keyword>
<dbReference type="InterPro" id="IPR027385">
    <property type="entry name" value="Beta-barrel_OMP"/>
</dbReference>
<gene>
    <name evidence="8" type="ORF">V3H18_01530</name>
</gene>
<sequence length="254" mass="26564">MIRKIEAGFIGGLFSLAASGAIAADLPATKAPPVPPPPVFSWQGPYLGIYAGALLGDGNFTLLSSTPLRGEAFVGGGAVGYNWQWDEHIVLGLEADFGYRGPLQVARVNYVNPSATYGGVLGTGRVRVGYAFAPRWLAYGAAGFVFGTNFTPRRFDATLPLTFGEVSTGPTVRPGWTAGAGVEYAWSDRISVKAEYLYAWLANSGVNYATTLGSIPANVRSAGHIVRGGLNYHFAFGGPATPLAAAPPPPPVTK</sequence>
<comment type="caution">
    <text evidence="8">The sequence shown here is derived from an EMBL/GenBank/DDBJ whole genome shotgun (WGS) entry which is preliminary data.</text>
</comment>
<dbReference type="EMBL" id="JAZHYN010000003">
    <property type="protein sequence ID" value="MEF3365207.1"/>
    <property type="molecule type" value="Genomic_DNA"/>
</dbReference>
<evidence type="ECO:0000256" key="3">
    <source>
        <dbReference type="ARBA" id="ARBA00023136"/>
    </source>
</evidence>
<comment type="similarity">
    <text evidence="5">Belongs to the Omp25/RopB family.</text>
</comment>
<evidence type="ECO:0000313" key="8">
    <source>
        <dbReference type="EMBL" id="MEF3365207.1"/>
    </source>
</evidence>
<dbReference type="SUPFAM" id="SSF56925">
    <property type="entry name" value="OMPA-like"/>
    <property type="match status" value="1"/>
</dbReference>
<evidence type="ECO:0000313" key="9">
    <source>
        <dbReference type="Proteomes" id="UP001350748"/>
    </source>
</evidence>
<dbReference type="Pfam" id="PF13505">
    <property type="entry name" value="OMP_b-brl"/>
    <property type="match status" value="1"/>
</dbReference>
<comment type="subcellular location">
    <subcellularLocation>
        <location evidence="1">Cell outer membrane</location>
    </subcellularLocation>
</comment>